<keyword evidence="3" id="KW-0804">Transcription</keyword>
<dbReference type="GO" id="GO:0000160">
    <property type="term" value="P:phosphorelay signal transduction system"/>
    <property type="evidence" value="ECO:0007669"/>
    <property type="project" value="InterPro"/>
</dbReference>
<evidence type="ECO:0000259" key="6">
    <source>
        <dbReference type="PROSITE" id="PS50113"/>
    </source>
</evidence>
<dbReference type="PANTHER" id="PTHR44591">
    <property type="entry name" value="STRESS RESPONSE REGULATOR PROTEIN 1"/>
    <property type="match status" value="1"/>
</dbReference>
<accession>A0A3M9XKV4</accession>
<evidence type="ECO:0000256" key="2">
    <source>
        <dbReference type="ARBA" id="ARBA00023015"/>
    </source>
</evidence>
<dbReference type="InterPro" id="IPR035965">
    <property type="entry name" value="PAS-like_dom_sf"/>
</dbReference>
<evidence type="ECO:0000259" key="5">
    <source>
        <dbReference type="PROSITE" id="PS50110"/>
    </source>
</evidence>
<dbReference type="Pfam" id="PF00072">
    <property type="entry name" value="Response_reg"/>
    <property type="match status" value="1"/>
</dbReference>
<dbReference type="InterPro" id="IPR011006">
    <property type="entry name" value="CheY-like_superfamily"/>
</dbReference>
<dbReference type="Proteomes" id="UP000268623">
    <property type="component" value="Unassembled WGS sequence"/>
</dbReference>
<organism evidence="7 8">
    <name type="scientific">Methylocystis hirsuta</name>
    <dbReference type="NCBI Taxonomy" id="369798"/>
    <lineage>
        <taxon>Bacteria</taxon>
        <taxon>Pseudomonadati</taxon>
        <taxon>Pseudomonadota</taxon>
        <taxon>Alphaproteobacteria</taxon>
        <taxon>Hyphomicrobiales</taxon>
        <taxon>Methylocystaceae</taxon>
        <taxon>Methylocystis</taxon>
    </lineage>
</organism>
<name>A0A3M9XKV4_9HYPH</name>
<dbReference type="SUPFAM" id="SSF55785">
    <property type="entry name" value="PYP-like sensor domain (PAS domain)"/>
    <property type="match status" value="1"/>
</dbReference>
<comment type="caution">
    <text evidence="7">The sequence shown here is derived from an EMBL/GenBank/DDBJ whole genome shotgun (WGS) entry which is preliminary data.</text>
</comment>
<dbReference type="InterPro" id="IPR013655">
    <property type="entry name" value="PAS_fold_3"/>
</dbReference>
<dbReference type="InterPro" id="IPR000014">
    <property type="entry name" value="PAS"/>
</dbReference>
<dbReference type="Gene3D" id="3.40.50.2300">
    <property type="match status" value="1"/>
</dbReference>
<evidence type="ECO:0000256" key="4">
    <source>
        <dbReference type="PROSITE-ProRule" id="PRU00169"/>
    </source>
</evidence>
<evidence type="ECO:0000313" key="8">
    <source>
        <dbReference type="Proteomes" id="UP000268623"/>
    </source>
</evidence>
<dbReference type="SMART" id="SM00448">
    <property type="entry name" value="REC"/>
    <property type="match status" value="1"/>
</dbReference>
<reference evidence="7 8" key="1">
    <citation type="submission" date="2018-08" db="EMBL/GenBank/DDBJ databases">
        <title>Genome sequence of Methylocystis hirsuta CSC1, a methanotroph able to accumulate PHAs.</title>
        <authorList>
            <person name="Bordel S."/>
            <person name="Rodriguez E."/>
            <person name="Gancedo J."/>
            <person name="Munoz R."/>
        </authorList>
    </citation>
    <scope>NUCLEOTIDE SEQUENCE [LARGE SCALE GENOMIC DNA]</scope>
    <source>
        <strain evidence="7 8">CSC1</strain>
    </source>
</reference>
<dbReference type="SUPFAM" id="SSF52172">
    <property type="entry name" value="CheY-like"/>
    <property type="match status" value="1"/>
</dbReference>
<evidence type="ECO:0000256" key="3">
    <source>
        <dbReference type="ARBA" id="ARBA00023163"/>
    </source>
</evidence>
<feature type="domain" description="Response regulatory" evidence="5">
    <location>
        <begin position="202"/>
        <end position="317"/>
    </location>
</feature>
<evidence type="ECO:0000313" key="7">
    <source>
        <dbReference type="EMBL" id="RNJ48859.1"/>
    </source>
</evidence>
<protein>
    <submittedName>
        <fullName evidence="7">Response regulator</fullName>
    </submittedName>
</protein>
<dbReference type="CDD" id="cd00130">
    <property type="entry name" value="PAS"/>
    <property type="match status" value="1"/>
</dbReference>
<dbReference type="Pfam" id="PF08447">
    <property type="entry name" value="PAS_3"/>
    <property type="match status" value="1"/>
</dbReference>
<dbReference type="AlphaFoldDB" id="A0A3M9XKV4"/>
<sequence>MAAPAGQQVDIALTFQLGRPWERPIDDNYQKITTDKAAMTQLGRKANFGLKAAHEERARRNELALRLALGAVPMISFEWDIVRDIVRRFDPFDSDMSSSSTGMFSRFAAVRDAVHPEDQARFCADIEAALLGETERFETEIRTLGPDGIVTWFRERGVVERDQRGRPLRMIGVAHDVTAQRGKPSLEAASACTAANAAPSLRALVIDENRDGADALALLLGTFGARVRLAYSGAGGLAALNEFKPPLVFLDIGMPYLDVVDLIRRIQLPEGDRISLVALSASRAERTVQLVKDVGFDGLLTKPVRFEALLDLLEELSCLGRSEAKARRQT</sequence>
<feature type="modified residue" description="4-aspartylphosphate" evidence="4">
    <location>
        <position position="251"/>
    </location>
</feature>
<keyword evidence="1 4" id="KW-0597">Phosphoprotein</keyword>
<dbReference type="EMBL" id="QWDD01000001">
    <property type="protein sequence ID" value="RNJ48859.1"/>
    <property type="molecule type" value="Genomic_DNA"/>
</dbReference>
<dbReference type="InterPro" id="IPR050595">
    <property type="entry name" value="Bact_response_regulator"/>
</dbReference>
<gene>
    <name evidence="7" type="ORF">D1O30_03735</name>
</gene>
<dbReference type="SMART" id="SM00086">
    <property type="entry name" value="PAC"/>
    <property type="match status" value="1"/>
</dbReference>
<feature type="domain" description="PAC" evidence="6">
    <location>
        <begin position="137"/>
        <end position="189"/>
    </location>
</feature>
<keyword evidence="8" id="KW-1185">Reference proteome</keyword>
<dbReference type="PANTHER" id="PTHR44591:SF3">
    <property type="entry name" value="RESPONSE REGULATORY DOMAIN-CONTAINING PROTEIN"/>
    <property type="match status" value="1"/>
</dbReference>
<dbReference type="PROSITE" id="PS50110">
    <property type="entry name" value="RESPONSE_REGULATORY"/>
    <property type="match status" value="1"/>
</dbReference>
<dbReference type="InterPro" id="IPR000700">
    <property type="entry name" value="PAS-assoc_C"/>
</dbReference>
<proteinExistence type="predicted"/>
<dbReference type="InterPro" id="IPR001789">
    <property type="entry name" value="Sig_transdc_resp-reg_receiver"/>
</dbReference>
<dbReference type="PROSITE" id="PS50113">
    <property type="entry name" value="PAC"/>
    <property type="match status" value="1"/>
</dbReference>
<dbReference type="InterPro" id="IPR001610">
    <property type="entry name" value="PAC"/>
</dbReference>
<evidence type="ECO:0000256" key="1">
    <source>
        <dbReference type="ARBA" id="ARBA00022553"/>
    </source>
</evidence>
<dbReference type="Gene3D" id="3.30.450.20">
    <property type="entry name" value="PAS domain"/>
    <property type="match status" value="1"/>
</dbReference>
<keyword evidence="2" id="KW-0805">Transcription regulation</keyword>